<evidence type="ECO:0000256" key="5">
    <source>
        <dbReference type="ARBA" id="ARBA00023136"/>
    </source>
</evidence>
<evidence type="ECO:0000256" key="4">
    <source>
        <dbReference type="ARBA" id="ARBA00022989"/>
    </source>
</evidence>
<keyword evidence="3 6" id="KW-0812">Transmembrane</keyword>
<dbReference type="PANTHER" id="PTHR30477">
    <property type="entry name" value="ABC-TRANSPORTER METAL-BINDING PROTEIN"/>
    <property type="match status" value="1"/>
</dbReference>
<dbReference type="Gene3D" id="1.10.3470.10">
    <property type="entry name" value="ABC transporter involved in vitamin B12 uptake, BtuC"/>
    <property type="match status" value="1"/>
</dbReference>
<reference evidence="7" key="1">
    <citation type="submission" date="2019-08" db="EMBL/GenBank/DDBJ databases">
        <authorList>
            <person name="Kucharzyk K."/>
            <person name="Murdoch R.W."/>
            <person name="Higgins S."/>
            <person name="Loffler F."/>
        </authorList>
    </citation>
    <scope>NUCLEOTIDE SEQUENCE</scope>
</reference>
<organism evidence="7">
    <name type="scientific">bioreactor metagenome</name>
    <dbReference type="NCBI Taxonomy" id="1076179"/>
    <lineage>
        <taxon>unclassified sequences</taxon>
        <taxon>metagenomes</taxon>
        <taxon>ecological metagenomes</taxon>
    </lineage>
</organism>
<comment type="caution">
    <text evidence="7">The sequence shown here is derived from an EMBL/GenBank/DDBJ whole genome shotgun (WGS) entry which is preliminary data.</text>
</comment>
<dbReference type="PANTHER" id="PTHR30477:SF13">
    <property type="entry name" value="IRON TRANSPORT SYSTEM MEMBRANE PROTEIN HI_0360-RELATED"/>
    <property type="match status" value="1"/>
</dbReference>
<dbReference type="Pfam" id="PF00950">
    <property type="entry name" value="ABC-3"/>
    <property type="match status" value="1"/>
</dbReference>
<accession>A0A644VR83</accession>
<dbReference type="GO" id="GO:0055085">
    <property type="term" value="P:transmembrane transport"/>
    <property type="evidence" value="ECO:0007669"/>
    <property type="project" value="InterPro"/>
</dbReference>
<evidence type="ECO:0000256" key="6">
    <source>
        <dbReference type="SAM" id="Phobius"/>
    </source>
</evidence>
<feature type="transmembrane region" description="Helical" evidence="6">
    <location>
        <begin position="198"/>
        <end position="215"/>
    </location>
</feature>
<feature type="transmembrane region" description="Helical" evidence="6">
    <location>
        <begin position="52"/>
        <end position="78"/>
    </location>
</feature>
<dbReference type="GO" id="GO:0043190">
    <property type="term" value="C:ATP-binding cassette (ABC) transporter complex"/>
    <property type="evidence" value="ECO:0007669"/>
    <property type="project" value="InterPro"/>
</dbReference>
<feature type="transmembrane region" description="Helical" evidence="6">
    <location>
        <begin position="90"/>
        <end position="115"/>
    </location>
</feature>
<comment type="similarity">
    <text evidence="2">Belongs to the ABC-3 integral membrane protein family.</text>
</comment>
<feature type="transmembrane region" description="Helical" evidence="6">
    <location>
        <begin position="247"/>
        <end position="265"/>
    </location>
</feature>
<proteinExistence type="inferred from homology"/>
<comment type="subcellular location">
    <subcellularLocation>
        <location evidence="1">Membrane</location>
        <topology evidence="1">Multi-pass membrane protein</topology>
    </subcellularLocation>
</comment>
<name>A0A644VR83_9ZZZZ</name>
<keyword evidence="5 6" id="KW-0472">Membrane</keyword>
<dbReference type="AlphaFoldDB" id="A0A644VR83"/>
<feature type="transmembrane region" description="Helical" evidence="6">
    <location>
        <begin position="135"/>
        <end position="154"/>
    </location>
</feature>
<evidence type="ECO:0000313" key="7">
    <source>
        <dbReference type="EMBL" id="MPL93777.1"/>
    </source>
</evidence>
<feature type="transmembrane region" description="Helical" evidence="6">
    <location>
        <begin position="12"/>
        <end position="32"/>
    </location>
</feature>
<evidence type="ECO:0000256" key="2">
    <source>
        <dbReference type="ARBA" id="ARBA00008034"/>
    </source>
</evidence>
<dbReference type="SUPFAM" id="SSF81345">
    <property type="entry name" value="ABC transporter involved in vitamin B12 uptake, BtuC"/>
    <property type="match status" value="1"/>
</dbReference>
<evidence type="ECO:0000256" key="1">
    <source>
        <dbReference type="ARBA" id="ARBA00004141"/>
    </source>
</evidence>
<evidence type="ECO:0000256" key="3">
    <source>
        <dbReference type="ARBA" id="ARBA00022692"/>
    </source>
</evidence>
<dbReference type="GO" id="GO:0010043">
    <property type="term" value="P:response to zinc ion"/>
    <property type="evidence" value="ECO:0007669"/>
    <property type="project" value="TreeGrafter"/>
</dbReference>
<feature type="transmembrane region" description="Helical" evidence="6">
    <location>
        <begin position="175"/>
        <end position="192"/>
    </location>
</feature>
<dbReference type="InterPro" id="IPR037294">
    <property type="entry name" value="ABC_BtuC-like"/>
</dbReference>
<keyword evidence="4 6" id="KW-1133">Transmembrane helix</keyword>
<gene>
    <name evidence="7" type="primary">znuB_9</name>
    <name evidence="7" type="ORF">SDC9_39924</name>
</gene>
<dbReference type="EMBL" id="VSSQ01000402">
    <property type="protein sequence ID" value="MPL93777.1"/>
    <property type="molecule type" value="Genomic_DNA"/>
</dbReference>
<protein>
    <submittedName>
        <fullName evidence="7">High-affinity zinc uptake system membrane protein ZnuB</fullName>
    </submittedName>
</protein>
<dbReference type="InterPro" id="IPR001626">
    <property type="entry name" value="ABC_TroCD"/>
</dbReference>
<feature type="transmembrane region" description="Helical" evidence="6">
    <location>
        <begin position="222"/>
        <end position="241"/>
    </location>
</feature>
<sequence length="282" mass="30462">MLEFLIPNNMVCHATEAMLFASIGCGILAVLITQMKISSIGFTMAHGAFAGAAVGMFFGLNITLAAVIGSILIAFLLGPLSDKARMPVDTILGVLFGAMMAVAIFFYAWMVQLGMGYDASALMFGSVLSLYREEIYGLAVIMLLVIVFVIVFYKEISAMIFHMKIAEISGIKTRPMMYILLFMIALMVALTMPIVGGLLLYVWLVTPAAIAYQFCGTLKQMMVASPVIAGGISLVGTWIAFTLNLPIAPLTAVLFALVFLIAVIISPKRKISREKYGAVKKD</sequence>